<dbReference type="OMA" id="WGRFENF"/>
<dbReference type="RefSeq" id="XP_026496129.2">
    <property type="nucleotide sequence ID" value="XM_026640344.2"/>
</dbReference>
<gene>
    <name evidence="2 3" type="primary">LOC113400693</name>
</gene>
<keyword evidence="1" id="KW-1185">Reference proteome</keyword>
<proteinExistence type="predicted"/>
<dbReference type="RefSeq" id="XP_064074558.1">
    <property type="nucleotide sequence ID" value="XM_064218488.1"/>
</dbReference>
<evidence type="ECO:0000313" key="3">
    <source>
        <dbReference type="RefSeq" id="XP_064074558.1"/>
    </source>
</evidence>
<reference evidence="2 3" key="1">
    <citation type="submission" date="2025-05" db="UniProtKB">
        <authorList>
            <consortium name="RefSeq"/>
        </authorList>
    </citation>
    <scope>IDENTIFICATION</scope>
    <source>
        <tissue evidence="2 3">Whole body</tissue>
    </source>
</reference>
<organism evidence="1 3">
    <name type="scientific">Vanessa tameamea</name>
    <name type="common">Kamehameha butterfly</name>
    <dbReference type="NCBI Taxonomy" id="334116"/>
    <lineage>
        <taxon>Eukaryota</taxon>
        <taxon>Metazoa</taxon>
        <taxon>Ecdysozoa</taxon>
        <taxon>Arthropoda</taxon>
        <taxon>Hexapoda</taxon>
        <taxon>Insecta</taxon>
        <taxon>Pterygota</taxon>
        <taxon>Neoptera</taxon>
        <taxon>Endopterygota</taxon>
        <taxon>Lepidoptera</taxon>
        <taxon>Glossata</taxon>
        <taxon>Ditrysia</taxon>
        <taxon>Papilionoidea</taxon>
        <taxon>Nymphalidae</taxon>
        <taxon>Nymphalinae</taxon>
        <taxon>Vanessa</taxon>
    </lineage>
</organism>
<name>A0ABM4ATE6_VANTA</name>
<dbReference type="GeneID" id="113400693"/>
<dbReference type="Proteomes" id="UP001652626">
    <property type="component" value="Chromosome 22"/>
</dbReference>
<dbReference type="OrthoDB" id="6932260at2759"/>
<accession>A0ABM4ATE6</accession>
<evidence type="ECO:0000313" key="2">
    <source>
        <dbReference type="RefSeq" id="XP_026496129.2"/>
    </source>
</evidence>
<evidence type="ECO:0000313" key="1">
    <source>
        <dbReference type="Proteomes" id="UP001652626"/>
    </source>
</evidence>
<sequence>MDMVHEVHLRPISIAVRTVSDIKELVRLDLVHIGMVHTIMDIMVITDIMGIMDTIKSLVSSDTIFGGHGEDLDMRDLVVAEKNIKDPAEACLVVVQKSAENTVATEEIWTKMLEKRLS</sequence>
<protein>
    <submittedName>
        <fullName evidence="2 3">Uncharacterized protein LOC113400693</fullName>
    </submittedName>
</protein>